<dbReference type="SMART" id="SM00355">
    <property type="entry name" value="ZnF_C2H2"/>
    <property type="match status" value="10"/>
</dbReference>
<evidence type="ECO:0000313" key="5">
    <source>
        <dbReference type="RefSeq" id="XP_006822316.1"/>
    </source>
</evidence>
<keyword evidence="1" id="KW-0479">Metal-binding</keyword>
<feature type="region of interest" description="Disordered" evidence="2">
    <location>
        <begin position="833"/>
        <end position="921"/>
    </location>
</feature>
<dbReference type="PROSITE" id="PS00028">
    <property type="entry name" value="ZINC_FINGER_C2H2_1"/>
    <property type="match status" value="8"/>
</dbReference>
<sequence length="1650" mass="186517">MMASPTMSKNNRTSFKLDAICEKLKCKNDDPLNTSEPAMENNKPVLSGLEVEDVKKCNEDNIAITTPSSHVEEISEVAMVTSEEICNKLSKIEGSTGNCIAIGTIESNDVQNSGSDISSIKSESSITGCHGNIEESQQSFLEIGNSEDSSQVEFTARDWSVNDSRVEQEGDNSISYSEREDENGVLDLSMNNAGSVSSLSSASKETQDNNNILYDPKMIQEYAETSFYDDDLLTETLNKSTENDFVIGSNVSDRYESSDEDVDTMERRLIVNGDDDEQEMMEEVEMNSSQAAMELSFLGSEEQEDTAEYTENTFNGDDSCSLDELMESNNENIEPTYSSDASVIRDYASDTMKELLSLYGYDAEPDKDITEGLSLDKFSLSNILRLGHDEFNRNAGIISIVDPITGKTQGYSKYDYYIKKLEAGESISGDILSNAGNSKYDHLMKRLEQSGNVTVKELINRNLLAKKQSVDIESGIINSGVMKRTPRPSKYDLINIERLKDRIKISSQHRQIKPGSRSSMSSSEYIKACFSSDDPKKMSPTKAEKADVTSILQANEMNIYLKYIAKFSPSVHCGHMHCIYQYKEHYHCLDDECNYVRFTRKEDVIRHYNWHKRRDNSLQHGFMRFSPADDCNVYYSGCSLNKKHTHYHCMQVGCSKVYTSTSDVITHENFHKKNAALISDGFQRFRATEDCGSLCCGFYAQKTTHFHCRRPGCDFSFKNKCDIEKHKVYHVRDDQYKKEGFKKFSKHETCTIAGCRYSQNTNHFHCIRPACDFTFTAANQMQSHKRKHERRDRLIQFEQAKRRKRPYTLAAASQEDLPSDLIDYYHKKKIKMEALEEPTPDTSLDTIPDFKEENEDEKDSTTELQEDELPPAFAKINTAISDKTKDDDGLSDSLNLPAPSEISPPVEVGEEEQPSLIKDDSKPPITLRIKIPESWQKYITRYTANDHCEARCHMLYKDHYHCQVSDCNELFRSKDGVNKHARYHELSEEAKEFGFRYFQYGQSCISYYRNCVNYPQQHYHCVWSIKDDEYCGHVLSSFHSHYMKMHQMKHQKSPAIGRIDDDLVIKSPTTPTRSSLFSPPVKYKHGVNYGYVLYKANRCPNLSCQLKSRAHFHCSKTDCNYLTTSAAKMNEHKWNENAAYDGYRQLNRKVDCKRTGCKYNMIKKHFHCIRPGCKFSFTLQSQMETHARKHLRRIYGKNFEKQPQAMATLATATKVTTGPANADDPEEDTPMLEEKIIKVKGGRRPTVRQMKSLGLQKPANILPKSCVTPESNATLANAASTPSLITMPNATSTVAASTSKYAATPSSVVTSTPHTTATSQPLPPFTIPLPPLDDDDDAPLQLTANMNNNNNKTNNDNTIFVSANTVMPTSTVVNSTLSSSFINVATGIPSNAVILAPSSASNAQGTLLYVSPIQLQTANTQHQVVLIQSPQPQPQIISTKKPIQSKAAVSSPEMPKTSKSKVIDDKSVRDRFQRYDRHEDCGDSMCQFSLGATHYHCKHNKCGYKFAGRTQMYKHAQHHDRVDSIVLDDFQRFKGSIHCEREMCEFALKNTHFHCLKCLFVCTDSSKVTAHRKLHAKMDAVEAAGFKQYGSSESCNYADCKYKKKYSHLHCSKIGCSHAVVGMSQMESHSRKHQLSFVNCQVGFESSGKR</sequence>
<keyword evidence="4" id="KW-1185">Reference proteome</keyword>
<accession>A0ABM0MQM5</accession>
<feature type="region of interest" description="Disordered" evidence="2">
    <location>
        <begin position="160"/>
        <end position="179"/>
    </location>
</feature>
<dbReference type="Proteomes" id="UP000694865">
    <property type="component" value="Unplaced"/>
</dbReference>
<dbReference type="PANTHER" id="PTHR12451:SF0">
    <property type="entry name" value="ZINC FINGER PROTEIN CASTOR HOMOLOG 1"/>
    <property type="match status" value="1"/>
</dbReference>
<organism evidence="4 5">
    <name type="scientific">Saccoglossus kowalevskii</name>
    <name type="common">Acorn worm</name>
    <dbReference type="NCBI Taxonomy" id="10224"/>
    <lineage>
        <taxon>Eukaryota</taxon>
        <taxon>Metazoa</taxon>
        <taxon>Hemichordata</taxon>
        <taxon>Enteropneusta</taxon>
        <taxon>Harrimaniidae</taxon>
        <taxon>Saccoglossus</taxon>
    </lineage>
</organism>
<feature type="domain" description="C2H2-type" evidence="3">
    <location>
        <begin position="960"/>
        <end position="989"/>
    </location>
</feature>
<dbReference type="InterPro" id="IPR040373">
    <property type="entry name" value="CASZ1"/>
</dbReference>
<evidence type="ECO:0000313" key="4">
    <source>
        <dbReference type="Proteomes" id="UP000694865"/>
    </source>
</evidence>
<name>A0ABM0MQM5_SACKO</name>
<protein>
    <submittedName>
        <fullName evidence="5">Uncharacterized protein LOC100313570</fullName>
    </submittedName>
</protein>
<feature type="domain" description="C2H2-type" evidence="3">
    <location>
        <begin position="1495"/>
        <end position="1524"/>
    </location>
</feature>
<feature type="region of interest" description="Disordered" evidence="2">
    <location>
        <begin position="188"/>
        <end position="208"/>
    </location>
</feature>
<proteinExistence type="predicted"/>
<dbReference type="GeneID" id="100313570"/>
<feature type="compositionally biased region" description="Acidic residues" evidence="2">
    <location>
        <begin position="852"/>
        <end position="869"/>
    </location>
</feature>
<evidence type="ECO:0000256" key="2">
    <source>
        <dbReference type="SAM" id="MobiDB-lite"/>
    </source>
</evidence>
<dbReference type="RefSeq" id="XP_006822316.1">
    <property type="nucleotide sequence ID" value="XM_006822253.1"/>
</dbReference>
<feature type="compositionally biased region" description="Low complexity" evidence="2">
    <location>
        <begin position="189"/>
        <end position="203"/>
    </location>
</feature>
<feature type="domain" description="C2H2-type" evidence="3">
    <location>
        <begin position="764"/>
        <end position="793"/>
    </location>
</feature>
<evidence type="ECO:0000256" key="1">
    <source>
        <dbReference type="PROSITE-ProRule" id="PRU00042"/>
    </source>
</evidence>
<gene>
    <name evidence="5" type="primary">LOC100313570</name>
</gene>
<feature type="region of interest" description="Disordered" evidence="2">
    <location>
        <begin position="1310"/>
        <end position="1338"/>
    </location>
</feature>
<dbReference type="InterPro" id="IPR013087">
    <property type="entry name" value="Znf_C2H2_type"/>
</dbReference>
<feature type="domain" description="C2H2-type" evidence="3">
    <location>
        <begin position="647"/>
        <end position="676"/>
    </location>
</feature>
<dbReference type="PANTHER" id="PTHR12451">
    <property type="entry name" value="TRANSCRIPTION FACTOR CASTOR PROTEIN MING -RELATED"/>
    <property type="match status" value="1"/>
</dbReference>
<feature type="domain" description="C2H2-type" evidence="3">
    <location>
        <begin position="706"/>
        <end position="735"/>
    </location>
</feature>
<keyword evidence="1" id="KW-0862">Zinc</keyword>
<dbReference type="PROSITE" id="PS50157">
    <property type="entry name" value="ZINC_FINGER_C2H2_2"/>
    <property type="match status" value="5"/>
</dbReference>
<keyword evidence="1" id="KW-0863">Zinc-finger</keyword>
<reference evidence="5" key="1">
    <citation type="submission" date="2025-08" db="UniProtKB">
        <authorList>
            <consortium name="RefSeq"/>
        </authorList>
    </citation>
    <scope>IDENTIFICATION</scope>
    <source>
        <tissue evidence="5">Testes</tissue>
    </source>
</reference>
<feature type="compositionally biased region" description="Pro residues" evidence="2">
    <location>
        <begin position="1321"/>
        <end position="1331"/>
    </location>
</feature>
<feature type="compositionally biased region" description="Low complexity" evidence="2">
    <location>
        <begin position="1310"/>
        <end position="1319"/>
    </location>
</feature>
<evidence type="ECO:0000259" key="3">
    <source>
        <dbReference type="PROSITE" id="PS50157"/>
    </source>
</evidence>